<comment type="catalytic activity">
    <reaction evidence="12">
        <text>L-lysyl-[protein] + acetyl-CoA = N(6)-acetyl-L-lysyl-[protein] + CoA + H(+)</text>
        <dbReference type="Rhea" id="RHEA:45948"/>
        <dbReference type="Rhea" id="RHEA-COMP:9752"/>
        <dbReference type="Rhea" id="RHEA-COMP:10731"/>
        <dbReference type="ChEBI" id="CHEBI:15378"/>
        <dbReference type="ChEBI" id="CHEBI:29969"/>
        <dbReference type="ChEBI" id="CHEBI:57287"/>
        <dbReference type="ChEBI" id="CHEBI:57288"/>
        <dbReference type="ChEBI" id="CHEBI:61930"/>
        <dbReference type="EC" id="2.3.1.48"/>
    </reaction>
</comment>
<evidence type="ECO:0000256" key="1">
    <source>
        <dbReference type="ARBA" id="ARBA00004123"/>
    </source>
</evidence>
<feature type="domain" description="MYST-type HAT" evidence="13">
    <location>
        <begin position="1"/>
        <end position="273"/>
    </location>
</feature>
<keyword evidence="9" id="KW-0007">Acetylation</keyword>
<dbReference type="OMA" id="YKLSAWE"/>
<dbReference type="FunFam" id="1.10.10.10:FF:000022">
    <property type="entry name" value="Histone acetyltransferase"/>
    <property type="match status" value="1"/>
</dbReference>
<feature type="active site" description="Proton donor/acceptor" evidence="11">
    <location>
        <position position="176"/>
    </location>
</feature>
<keyword evidence="4" id="KW-0808">Transferase</keyword>
<dbReference type="STRING" id="10228.B3RTV6"/>
<dbReference type="FunFam" id="3.40.630.30:FF:000001">
    <property type="entry name" value="Histone acetyltransferase"/>
    <property type="match status" value="1"/>
</dbReference>
<dbReference type="GO" id="GO:0040029">
    <property type="term" value="P:epigenetic regulation of gene expression"/>
    <property type="evidence" value="ECO:0007669"/>
    <property type="project" value="UniProtKB-ARBA"/>
</dbReference>
<feature type="non-terminal residue" evidence="14">
    <location>
        <position position="1"/>
    </location>
</feature>
<dbReference type="GO" id="GO:0008270">
    <property type="term" value="F:zinc ion binding"/>
    <property type="evidence" value="ECO:0007669"/>
    <property type="project" value="UniProtKB-KW"/>
</dbReference>
<dbReference type="InterPro" id="IPR050603">
    <property type="entry name" value="MYST_HAT"/>
</dbReference>
<dbReference type="GO" id="GO:0005634">
    <property type="term" value="C:nucleus"/>
    <property type="evidence" value="ECO:0000318"/>
    <property type="project" value="GO_Central"/>
</dbReference>
<dbReference type="FunFam" id="3.30.60.60:FF:000001">
    <property type="entry name" value="Histone acetyltransferase"/>
    <property type="match status" value="1"/>
</dbReference>
<evidence type="ECO:0000256" key="5">
    <source>
        <dbReference type="ARBA" id="ARBA00022723"/>
    </source>
</evidence>
<evidence type="ECO:0000259" key="13">
    <source>
        <dbReference type="PROSITE" id="PS51726"/>
    </source>
</evidence>
<evidence type="ECO:0000256" key="3">
    <source>
        <dbReference type="ARBA" id="ARBA00013184"/>
    </source>
</evidence>
<keyword evidence="8" id="KW-0156">Chromatin regulator</keyword>
<dbReference type="SUPFAM" id="SSF55729">
    <property type="entry name" value="Acyl-CoA N-acyltransferases (Nat)"/>
    <property type="match status" value="1"/>
</dbReference>
<dbReference type="GO" id="GO:0006357">
    <property type="term" value="P:regulation of transcription by RNA polymerase II"/>
    <property type="evidence" value="ECO:0000318"/>
    <property type="project" value="GO_Central"/>
</dbReference>
<evidence type="ECO:0000256" key="4">
    <source>
        <dbReference type="ARBA" id="ARBA00022679"/>
    </source>
</evidence>
<dbReference type="GO" id="GO:0036409">
    <property type="term" value="C:histone H3-K14 acetyltransferase complex"/>
    <property type="evidence" value="ECO:0000318"/>
    <property type="project" value="GO_Central"/>
</dbReference>
<dbReference type="Gene3D" id="3.40.630.30">
    <property type="match status" value="1"/>
</dbReference>
<keyword evidence="15" id="KW-1185">Reference proteome</keyword>
<dbReference type="InParanoid" id="B3RTV6"/>
<protein>
    <recommendedName>
        <fullName evidence="3 12">Histone acetyltransferase</fullName>
        <ecNumber evidence="3 12">2.3.1.48</ecNumber>
    </recommendedName>
</protein>
<evidence type="ECO:0000256" key="2">
    <source>
        <dbReference type="ARBA" id="ARBA00010107"/>
    </source>
</evidence>
<dbReference type="GO" id="GO:0003682">
    <property type="term" value="F:chromatin binding"/>
    <property type="evidence" value="ECO:0000318"/>
    <property type="project" value="GO_Central"/>
</dbReference>
<dbReference type="GO" id="GO:0000785">
    <property type="term" value="C:chromatin"/>
    <property type="evidence" value="ECO:0000318"/>
    <property type="project" value="GO_Central"/>
</dbReference>
<evidence type="ECO:0000256" key="7">
    <source>
        <dbReference type="ARBA" id="ARBA00022833"/>
    </source>
</evidence>
<evidence type="ECO:0000256" key="6">
    <source>
        <dbReference type="ARBA" id="ARBA00022771"/>
    </source>
</evidence>
<keyword evidence="10 12" id="KW-0539">Nucleus</keyword>
<keyword evidence="5" id="KW-0479">Metal-binding</keyword>
<comment type="subcellular location">
    <subcellularLocation>
        <location evidence="1 12">Nucleus</location>
    </subcellularLocation>
</comment>
<dbReference type="PROSITE" id="PS51726">
    <property type="entry name" value="MYST_HAT"/>
    <property type="match status" value="1"/>
</dbReference>
<dbReference type="RefSeq" id="XP_002112237.1">
    <property type="nucleotide sequence ID" value="XM_002112201.1"/>
</dbReference>
<dbReference type="Gene3D" id="1.10.10.10">
    <property type="entry name" value="Winged helix-like DNA-binding domain superfamily/Winged helix DNA-binding domain"/>
    <property type="match status" value="1"/>
</dbReference>
<dbReference type="EMBL" id="DS985244">
    <property type="protein sequence ID" value="EDV26204.1"/>
    <property type="molecule type" value="Genomic_DNA"/>
</dbReference>
<dbReference type="PANTHER" id="PTHR10615">
    <property type="entry name" value="HISTONE ACETYLTRANSFERASE"/>
    <property type="match status" value="1"/>
</dbReference>
<dbReference type="AlphaFoldDB" id="B3RTV6"/>
<evidence type="ECO:0000256" key="9">
    <source>
        <dbReference type="ARBA" id="ARBA00022990"/>
    </source>
</evidence>
<dbReference type="InterPro" id="IPR002717">
    <property type="entry name" value="HAT_MYST-type"/>
</dbReference>
<dbReference type="GO" id="GO:0010484">
    <property type="term" value="F:histone H3 acetyltransferase activity"/>
    <property type="evidence" value="ECO:0000318"/>
    <property type="project" value="GO_Central"/>
</dbReference>
<comment type="similarity">
    <text evidence="2 12">Belongs to the MYST (SAS/MOZ) family.</text>
</comment>
<dbReference type="CTD" id="6752937"/>
<dbReference type="GeneID" id="6752937"/>
<proteinExistence type="inferred from homology"/>
<dbReference type="OrthoDB" id="787137at2759"/>
<dbReference type="Proteomes" id="UP000009022">
    <property type="component" value="Unassembled WGS sequence"/>
</dbReference>
<dbReference type="eggNOG" id="KOG2747">
    <property type="taxonomic scope" value="Eukaryota"/>
</dbReference>
<evidence type="ECO:0000256" key="10">
    <source>
        <dbReference type="ARBA" id="ARBA00023242"/>
    </source>
</evidence>
<evidence type="ECO:0000313" key="15">
    <source>
        <dbReference type="Proteomes" id="UP000009022"/>
    </source>
</evidence>
<dbReference type="Pfam" id="PF17772">
    <property type="entry name" value="zf-MYST"/>
    <property type="match status" value="1"/>
</dbReference>
<evidence type="ECO:0000256" key="11">
    <source>
        <dbReference type="PIRSR" id="PIRSR602717-51"/>
    </source>
</evidence>
<keyword evidence="6" id="KW-0863">Zinc-finger</keyword>
<dbReference type="HOGENOM" id="CLU_011815_0_3_1"/>
<dbReference type="GO" id="GO:0010485">
    <property type="term" value="F:histone H4 acetyltransferase activity"/>
    <property type="evidence" value="ECO:0000318"/>
    <property type="project" value="GO_Central"/>
</dbReference>
<dbReference type="InterPro" id="IPR036388">
    <property type="entry name" value="WH-like_DNA-bd_sf"/>
</dbReference>
<dbReference type="EC" id="2.3.1.48" evidence="3 12"/>
<evidence type="ECO:0000256" key="12">
    <source>
        <dbReference type="RuleBase" id="RU361211"/>
    </source>
</evidence>
<dbReference type="InterPro" id="IPR040706">
    <property type="entry name" value="Zf-MYST"/>
</dbReference>
<dbReference type="PhylomeDB" id="B3RTV6"/>
<evidence type="ECO:0000313" key="14">
    <source>
        <dbReference type="EMBL" id="EDV26204.1"/>
    </source>
</evidence>
<dbReference type="KEGG" id="tad:TRIADDRAFT_23790"/>
<name>B3RTV6_TRIAD</name>
<evidence type="ECO:0000256" key="8">
    <source>
        <dbReference type="ARBA" id="ARBA00022853"/>
    </source>
</evidence>
<dbReference type="Gene3D" id="3.30.60.60">
    <property type="entry name" value="N-acetyl transferase-like"/>
    <property type="match status" value="1"/>
</dbReference>
<dbReference type="InterPro" id="IPR016181">
    <property type="entry name" value="Acyl_CoA_acyltransferase"/>
</dbReference>
<reference evidence="14 15" key="1">
    <citation type="journal article" date="2008" name="Nature">
        <title>The Trichoplax genome and the nature of placozoans.</title>
        <authorList>
            <person name="Srivastava M."/>
            <person name="Begovic E."/>
            <person name="Chapman J."/>
            <person name="Putnam N.H."/>
            <person name="Hellsten U."/>
            <person name="Kawashima T."/>
            <person name="Kuo A."/>
            <person name="Mitros T."/>
            <person name="Salamov A."/>
            <person name="Carpenter M.L."/>
            <person name="Signorovitch A.Y."/>
            <person name="Moreno M.A."/>
            <person name="Kamm K."/>
            <person name="Grimwood J."/>
            <person name="Schmutz J."/>
            <person name="Shapiro H."/>
            <person name="Grigoriev I.V."/>
            <person name="Buss L.W."/>
            <person name="Schierwater B."/>
            <person name="Dellaporta S.L."/>
            <person name="Rokhsar D.S."/>
        </authorList>
    </citation>
    <scope>NUCLEOTIDE SEQUENCE [LARGE SCALE GENOMIC DNA]</scope>
    <source>
        <strain evidence="14 15">Grell-BS-1999</strain>
    </source>
</reference>
<keyword evidence="7" id="KW-0862">Zinc</keyword>
<dbReference type="GO" id="GO:0003712">
    <property type="term" value="F:transcription coregulator activity"/>
    <property type="evidence" value="ECO:0000318"/>
    <property type="project" value="GO_Central"/>
</dbReference>
<dbReference type="Pfam" id="PF01853">
    <property type="entry name" value="MOZ_SAS"/>
    <property type="match status" value="1"/>
</dbReference>
<sequence>GTSRIKCIQFGSHEIETWHVSPYPEDITELNKIFICEFCLRYMKSATTLQYHMGKCNVYHPPGIEIYRKDNLSVFEVDGNKQKEYCRNLCLLAKLFLDHKTLFHDVEPFLFYVMAHYDTFGYHMIGYFSKEKRSECNYNLSCIMILPQYMKQGYGKMLIDFSYLLSRLKDRCGSPERPLSDLGLLSYRSYWKSIILQHLQRYNKEEISLKEISQDTAVHTSDLISTLQSLDMLKYWKGMHLIHIKEDLMKEFSKKNRCRPGIAIDPTALKWSTTNSRE</sequence>
<organism evidence="14 15">
    <name type="scientific">Trichoplax adhaerens</name>
    <name type="common">Trichoplax reptans</name>
    <dbReference type="NCBI Taxonomy" id="10228"/>
    <lineage>
        <taxon>Eukaryota</taxon>
        <taxon>Metazoa</taxon>
        <taxon>Placozoa</taxon>
        <taxon>Uniplacotomia</taxon>
        <taxon>Trichoplacea</taxon>
        <taxon>Trichoplacidae</taxon>
        <taxon>Trichoplax</taxon>
    </lineage>
</organism>
<dbReference type="PANTHER" id="PTHR10615:SF161">
    <property type="entry name" value="HISTONE ACETYLTRANSFERASE KAT7"/>
    <property type="match status" value="1"/>
</dbReference>
<gene>
    <name evidence="14" type="ORF">TRIADDRAFT_23790</name>
</gene>
<accession>B3RTV6</accession>